<evidence type="ECO:0000256" key="1">
    <source>
        <dbReference type="SAM" id="MobiDB-lite"/>
    </source>
</evidence>
<proteinExistence type="predicted"/>
<organism evidence="2">
    <name type="scientific">Culex pipiens</name>
    <name type="common">House mosquito</name>
    <dbReference type="NCBI Taxonomy" id="7175"/>
    <lineage>
        <taxon>Eukaryota</taxon>
        <taxon>Metazoa</taxon>
        <taxon>Ecdysozoa</taxon>
        <taxon>Arthropoda</taxon>
        <taxon>Hexapoda</taxon>
        <taxon>Insecta</taxon>
        <taxon>Pterygota</taxon>
        <taxon>Neoptera</taxon>
        <taxon>Endopterygota</taxon>
        <taxon>Diptera</taxon>
        <taxon>Nematocera</taxon>
        <taxon>Culicoidea</taxon>
        <taxon>Culicidae</taxon>
        <taxon>Culicinae</taxon>
        <taxon>Culicini</taxon>
        <taxon>Culex</taxon>
        <taxon>Culex</taxon>
    </lineage>
</organism>
<feature type="region of interest" description="Disordered" evidence="1">
    <location>
        <begin position="54"/>
        <end position="77"/>
    </location>
</feature>
<name>A0A8D8FEM8_CULPI</name>
<accession>A0A8D8FEM8</accession>
<reference evidence="2" key="1">
    <citation type="submission" date="2021-05" db="EMBL/GenBank/DDBJ databases">
        <authorList>
            <person name="Alioto T."/>
            <person name="Alioto T."/>
            <person name="Gomez Garrido J."/>
        </authorList>
    </citation>
    <scope>NUCLEOTIDE SEQUENCE</scope>
</reference>
<protein>
    <submittedName>
        <fullName evidence="2">(northern house mosquito) hypothetical protein</fullName>
    </submittedName>
</protein>
<sequence length="136" mass="15781">MLQRNLLRNPTAVPQPPLLKPFRRRCQHSTVPPPNLRQLRRFLLRQNRKRIQQVVPQPLCQPGSQPGDTGSPSIRHLLYQSRLYQRPVVTQPPESHRTLRSAFAPNHQCSLLRQSRQFQLKQVAAPSHQRSLSLPQ</sequence>
<dbReference type="AlphaFoldDB" id="A0A8D8FEM8"/>
<dbReference type="EMBL" id="HBUE01058927">
    <property type="protein sequence ID" value="CAG6467668.1"/>
    <property type="molecule type" value="Transcribed_RNA"/>
</dbReference>
<evidence type="ECO:0000313" key="2">
    <source>
        <dbReference type="EMBL" id="CAG6467668.1"/>
    </source>
</evidence>
<dbReference type="EMBL" id="HBUE01058936">
    <property type="protein sequence ID" value="CAG6467686.1"/>
    <property type="molecule type" value="Transcribed_RNA"/>
</dbReference>
<feature type="compositionally biased region" description="Polar residues" evidence="1">
    <location>
        <begin position="62"/>
        <end position="72"/>
    </location>
</feature>
<dbReference type="EMBL" id="HBUE01058934">
    <property type="protein sequence ID" value="CAG6467682.1"/>
    <property type="molecule type" value="Transcribed_RNA"/>
</dbReference>